<dbReference type="InterPro" id="IPR043502">
    <property type="entry name" value="DNA/RNA_pol_sf"/>
</dbReference>
<dbReference type="Gene3D" id="3.10.10.10">
    <property type="entry name" value="HIV Type 1 Reverse Transcriptase, subunit A, domain 1"/>
    <property type="match status" value="1"/>
</dbReference>
<dbReference type="SUPFAM" id="SSF56672">
    <property type="entry name" value="DNA/RNA polymerases"/>
    <property type="match status" value="1"/>
</dbReference>
<proteinExistence type="predicted"/>
<dbReference type="InterPro" id="IPR043128">
    <property type="entry name" value="Rev_trsase/Diguanyl_cyclase"/>
</dbReference>
<evidence type="ECO:0000313" key="3">
    <source>
        <dbReference type="EMBL" id="WJZ94765.1"/>
    </source>
</evidence>
<sequence>MRDNESLREFVKRFGQVVLQVEACSMDAVLQIFKRSICPSTPFFESLAKKPPTTMDDLFRRANKYSMLEDDVCAATQQVLVAGQASRGDAEKNAKPPDRPGSSDRRQEGPNRPDRPPLTPLSISYEKLLPMIQGLSDFKWPKPIGTDPSTRDRSRRCVFHKDHGHTTETCRALQYLVEKLIKAGHLKQYFRTDTGGRDVSQHNNPGAPRAPVAPKAVINYINGGPSDEEYDSRRKRQKLLRAASIRERINSIRPGLTGEGPRPIDGTIIFPPVDPTRTLQPHRDALILSLEIGDFDVRRILVDPGSSADLVQASVVGHMGHSLAGLENPRRILSGFNGSSTTSLGDIILPIQAGPVTLNVQFSVVQELSPFNVILGRTWLHYMKAIPSTYHQMVSFLTNDGQIDLYGSQLAARQCYQIAREAGANQEDASPPEPNHTHDQYQLLGPADKDPPAADPLQTIQISEENTHLTNISSLMTQEETQSMQNILRQNHDIFAWTHSNMKGIHPSIASHKLNVFSTARPVRQKIRRFHPDRQKVIRNEIDKLLEAGFIREVSYPNWLANVVVVPKKEGKWRVCVDYTNLNNACPKDSFPLPRIDQIVDSTSGQGMLSFLDAFSGYHQIPMSPDDEEKTAFITPHDLYCYKVMSFGLKNAGATYQRLMTKIFKPLIGHTVEVYIDDIVVKSKTREQHVFHLQEVFHLLRKYGMKLNPSKCAFGVSAGKFLGFMVSQRGIEVSPDQVKAVMETPPPRNKKELQRLTGKLVALGRFIARFTDELRPFFLAIRKAGAHGWTDSCQNAFENIKHCLTQPPILSNPILKKKLYMYLAVSEWAISAVLFRCPSPNE</sequence>
<dbReference type="Gene3D" id="3.30.70.270">
    <property type="match status" value="2"/>
</dbReference>
<organism evidence="3 4">
    <name type="scientific">Vitis vinifera</name>
    <name type="common">Grape</name>
    <dbReference type="NCBI Taxonomy" id="29760"/>
    <lineage>
        <taxon>Eukaryota</taxon>
        <taxon>Viridiplantae</taxon>
        <taxon>Streptophyta</taxon>
        <taxon>Embryophyta</taxon>
        <taxon>Tracheophyta</taxon>
        <taxon>Spermatophyta</taxon>
        <taxon>Magnoliopsida</taxon>
        <taxon>eudicotyledons</taxon>
        <taxon>Gunneridae</taxon>
        <taxon>Pentapetalae</taxon>
        <taxon>rosids</taxon>
        <taxon>Vitales</taxon>
        <taxon>Vitaceae</taxon>
        <taxon>Viteae</taxon>
        <taxon>Vitis</taxon>
    </lineage>
</organism>
<feature type="domain" description="Reverse transcriptase" evidence="2">
    <location>
        <begin position="547"/>
        <end position="726"/>
    </location>
</feature>
<dbReference type="CDD" id="cd01647">
    <property type="entry name" value="RT_LTR"/>
    <property type="match status" value="1"/>
</dbReference>
<evidence type="ECO:0000256" key="1">
    <source>
        <dbReference type="SAM" id="MobiDB-lite"/>
    </source>
</evidence>
<evidence type="ECO:0000259" key="2">
    <source>
        <dbReference type="PROSITE" id="PS50878"/>
    </source>
</evidence>
<evidence type="ECO:0000313" key="4">
    <source>
        <dbReference type="Proteomes" id="UP001227230"/>
    </source>
</evidence>
<dbReference type="CDD" id="cd00303">
    <property type="entry name" value="retropepsin_like"/>
    <property type="match status" value="1"/>
</dbReference>
<accession>A0ABY9CJ43</accession>
<feature type="region of interest" description="Disordered" evidence="1">
    <location>
        <begin position="84"/>
        <end position="121"/>
    </location>
</feature>
<keyword evidence="4" id="KW-1185">Reference proteome</keyword>
<gene>
    <name evidence="3" type="ORF">VitviT2T_013595</name>
</gene>
<name>A0ABY9CJ43_VITVI</name>
<dbReference type="InterPro" id="IPR041577">
    <property type="entry name" value="RT_RNaseH_2"/>
</dbReference>
<dbReference type="Gene3D" id="2.40.70.10">
    <property type="entry name" value="Acid Proteases"/>
    <property type="match status" value="1"/>
</dbReference>
<dbReference type="InterPro" id="IPR053134">
    <property type="entry name" value="RNA-dir_DNA_polymerase"/>
</dbReference>
<protein>
    <recommendedName>
        <fullName evidence="2">Reverse transcriptase domain-containing protein</fullName>
    </recommendedName>
</protein>
<dbReference type="PROSITE" id="PS50878">
    <property type="entry name" value="RT_POL"/>
    <property type="match status" value="1"/>
</dbReference>
<dbReference type="EMBL" id="CP126656">
    <property type="protein sequence ID" value="WJZ94765.1"/>
    <property type="molecule type" value="Genomic_DNA"/>
</dbReference>
<dbReference type="InterPro" id="IPR021109">
    <property type="entry name" value="Peptidase_aspartic_dom_sf"/>
</dbReference>
<feature type="compositionally biased region" description="Basic and acidic residues" evidence="1">
    <location>
        <begin position="88"/>
        <end position="115"/>
    </location>
</feature>
<reference evidence="3 4" key="1">
    <citation type="journal article" date="2023" name="Hortic Res">
        <title>The complete reference genome for grapevine (Vitis vinifera L.) genetics and breeding.</title>
        <authorList>
            <person name="Shi X."/>
            <person name="Cao S."/>
            <person name="Wang X."/>
            <person name="Huang S."/>
            <person name="Wang Y."/>
            <person name="Liu Z."/>
            <person name="Liu W."/>
            <person name="Leng X."/>
            <person name="Peng Y."/>
            <person name="Wang N."/>
            <person name="Wang Y."/>
            <person name="Ma Z."/>
            <person name="Xu X."/>
            <person name="Zhang F."/>
            <person name="Xue H."/>
            <person name="Zhong H."/>
            <person name="Wang Y."/>
            <person name="Zhang K."/>
            <person name="Velt A."/>
            <person name="Avia K."/>
            <person name="Holtgrawe D."/>
            <person name="Grimplet J."/>
            <person name="Matus J.T."/>
            <person name="Ware D."/>
            <person name="Wu X."/>
            <person name="Wang H."/>
            <person name="Liu C."/>
            <person name="Fang Y."/>
            <person name="Rustenholz C."/>
            <person name="Cheng Z."/>
            <person name="Xiao H."/>
            <person name="Zhou Y."/>
        </authorList>
    </citation>
    <scope>NUCLEOTIDE SEQUENCE [LARGE SCALE GENOMIC DNA]</scope>
    <source>
        <strain evidence="4">cv. Pinot noir / PN40024</strain>
        <tissue evidence="3">Leaf</tissue>
    </source>
</reference>
<dbReference type="InterPro" id="IPR000477">
    <property type="entry name" value="RT_dom"/>
</dbReference>
<dbReference type="PANTHER" id="PTHR24559:SF444">
    <property type="entry name" value="REVERSE TRANSCRIPTASE DOMAIN-CONTAINING PROTEIN"/>
    <property type="match status" value="1"/>
</dbReference>
<dbReference type="Pfam" id="PF17919">
    <property type="entry name" value="RT_RNaseH_2"/>
    <property type="match status" value="1"/>
</dbReference>
<dbReference type="Pfam" id="PF00078">
    <property type="entry name" value="RVT_1"/>
    <property type="match status" value="1"/>
</dbReference>
<dbReference type="PANTHER" id="PTHR24559">
    <property type="entry name" value="TRANSPOSON TY3-I GAG-POL POLYPROTEIN"/>
    <property type="match status" value="1"/>
</dbReference>
<dbReference type="Proteomes" id="UP001227230">
    <property type="component" value="Chromosome 9"/>
</dbReference>